<accession>A0A812JWW9</accession>
<dbReference type="PROSITE" id="PS50059">
    <property type="entry name" value="FKBP_PPIASE"/>
    <property type="match status" value="1"/>
</dbReference>
<evidence type="ECO:0000313" key="5">
    <source>
        <dbReference type="Proteomes" id="UP000649617"/>
    </source>
</evidence>
<evidence type="ECO:0000313" key="4">
    <source>
        <dbReference type="EMBL" id="CAE7212066.1"/>
    </source>
</evidence>
<proteinExistence type="predicted"/>
<dbReference type="OrthoDB" id="440515at2759"/>
<dbReference type="EMBL" id="CAJNIZ010002570">
    <property type="protein sequence ID" value="CAE7212066.1"/>
    <property type="molecule type" value="Genomic_DNA"/>
</dbReference>
<keyword evidence="5" id="KW-1185">Reference proteome</keyword>
<evidence type="ECO:0000256" key="2">
    <source>
        <dbReference type="SAM" id="MobiDB-lite"/>
    </source>
</evidence>
<dbReference type="SUPFAM" id="SSF54534">
    <property type="entry name" value="FKBP-like"/>
    <property type="match status" value="1"/>
</dbReference>
<protein>
    <recommendedName>
        <fullName evidence="1">peptidylprolyl isomerase</fullName>
        <ecNumber evidence="1">5.2.1.8</ecNumber>
    </recommendedName>
</protein>
<dbReference type="InterPro" id="IPR046357">
    <property type="entry name" value="PPIase_dom_sf"/>
</dbReference>
<sequence>MASLVSVVLPSSGNWSSLARSQLEVLQSLVKKHLEDPSLTDIASADDFALTSTERGIPRYEHSHLVAALDVILEYQRNRKTTYFTVLGTRAQTSIGTYRHDPRTRLIELLKRWLRTHAANPNITEDEVRRMCGLCRDLLNYPNLFPSRNKTSFMHALSEVYEHMELQLRQVLERDRTCAELAARCLSLSRNLISDVVAFLLLAATHLTQTDSLPSLEVVVLWQSLPTSRSPLPSRADPQLQKAMQDAWQTMIGSLVVNLLSLRWTSHLFAGNGAEEEMLQLAHAAPEGSTALAESPSESLLAQVRRVREEFEAGHFKTSGLAGPFREASQQDARENLLIAVESLFDLLYLIGEVLSQFHRISDSLGDYGMIRVALWLHPCLDSMVEKLQRLQGSLKGLNRAVDSELVIAKARGRSLKKPLPSERMSARGHAAIQRALDGRDCHLTALLQSLEELKSHSSPERLPHVMEGLGDACLQLQNVLSSAQFRARVGDAFPRLPPLANMGRASSRPALQLENNAGIEDDAPMGDYSEPEEDQATSACIPSYGARCGPGRGRTYSPRQMASQAKDTTAVAVSLPLPDGSREDSPEKLAFQSCLFFAQGSSRRSGSVPAAIRATWRAFCGLKEPAMLPVSAAPPALPGPPDSSMPADLVTNLPNDGWISHTGPGGRTSWHHKSLGPAPWEGRPMEDHPTPASAASALTVADANTLGSSREQRRDTNPFSEDLGQDRVDADTGRSSQAHRTSARDVDALSPLSFGVDRRSTSATLIGADSNMSLPRDKDSIRTLSTELTPASMPQVAPPRHMPEFPDTPSTGSRLLGASAATGKMVPGDGHHGQEPHVVGSGKAPATPLASLSKGSLRAEVHRLTTGVQGWKRHDSRSLFITGSQLLIYEKGSTDQVKTVVDIGAGEVERCCLVGTGIMSLQVQRKKRRSSSLGRFTSPRRSGAARSEAREQKLYFFEFDDAAAARELLGRPTTLVNGCACGSCRQSVSTMYRPEEVLRCALQFAASAEQMMDEKHLRDVGFSAVRCNLCNGEIKAGFFVVVMQCKHTFHKEESKPDTRRPREPVPVSEPTTREEWCLGCELKIGFLDISGHFQLTGSGAIYYYNTKTGVSQNEAGEATDVSGARFYVPIHLVEAAWCSTVKLDGGGAADFTTTPDGLKILDLAPGKGDECCAQDDIVLVDWSLRRSNGYFVDASFGFDPGRGIDEKFGVGSPELRFSPVGDKGDKVIEGVKKALIGMRVGGTRRVIVPPKLGFVSGELAPKPNDWGRQRQIERFKNKNWVIELRLKALRK</sequence>
<dbReference type="Proteomes" id="UP000649617">
    <property type="component" value="Unassembled WGS sequence"/>
</dbReference>
<reference evidence="4" key="1">
    <citation type="submission" date="2021-02" db="EMBL/GenBank/DDBJ databases">
        <authorList>
            <person name="Dougan E. K."/>
            <person name="Rhodes N."/>
            <person name="Thang M."/>
            <person name="Chan C."/>
        </authorList>
    </citation>
    <scope>NUCLEOTIDE SEQUENCE</scope>
</reference>
<comment type="catalytic activity">
    <reaction evidence="1">
        <text>[protein]-peptidylproline (omega=180) = [protein]-peptidylproline (omega=0)</text>
        <dbReference type="Rhea" id="RHEA:16237"/>
        <dbReference type="Rhea" id="RHEA-COMP:10747"/>
        <dbReference type="Rhea" id="RHEA-COMP:10748"/>
        <dbReference type="ChEBI" id="CHEBI:83833"/>
        <dbReference type="ChEBI" id="CHEBI:83834"/>
        <dbReference type="EC" id="5.2.1.8"/>
    </reaction>
</comment>
<dbReference type="CDD" id="cd16448">
    <property type="entry name" value="RING-H2"/>
    <property type="match status" value="1"/>
</dbReference>
<dbReference type="GO" id="GO:0003755">
    <property type="term" value="F:peptidyl-prolyl cis-trans isomerase activity"/>
    <property type="evidence" value="ECO:0007669"/>
    <property type="project" value="UniProtKB-KW"/>
</dbReference>
<keyword evidence="1" id="KW-0697">Rotamase</keyword>
<dbReference type="Pfam" id="PF00254">
    <property type="entry name" value="FKBP_C"/>
    <property type="match status" value="1"/>
</dbReference>
<feature type="domain" description="PPIase FKBP-type" evidence="3">
    <location>
        <begin position="1176"/>
        <end position="1255"/>
    </location>
</feature>
<feature type="compositionally biased region" description="Low complexity" evidence="2">
    <location>
        <begin position="691"/>
        <end position="704"/>
    </location>
</feature>
<comment type="caution">
    <text evidence="4">The sequence shown here is derived from an EMBL/GenBank/DDBJ whole genome shotgun (WGS) entry which is preliminary data.</text>
</comment>
<name>A0A812JWW9_SYMPI</name>
<keyword evidence="1" id="KW-0413">Isomerase</keyword>
<dbReference type="InterPro" id="IPR001179">
    <property type="entry name" value="PPIase_FKBP_dom"/>
</dbReference>
<evidence type="ECO:0000259" key="3">
    <source>
        <dbReference type="PROSITE" id="PS50059"/>
    </source>
</evidence>
<feature type="region of interest" description="Disordered" evidence="2">
    <location>
        <begin position="660"/>
        <end position="746"/>
    </location>
</feature>
<dbReference type="EC" id="5.2.1.8" evidence="1"/>
<organism evidence="4 5">
    <name type="scientific">Symbiodinium pilosum</name>
    <name type="common">Dinoflagellate</name>
    <dbReference type="NCBI Taxonomy" id="2952"/>
    <lineage>
        <taxon>Eukaryota</taxon>
        <taxon>Sar</taxon>
        <taxon>Alveolata</taxon>
        <taxon>Dinophyceae</taxon>
        <taxon>Suessiales</taxon>
        <taxon>Symbiodiniaceae</taxon>
        <taxon>Symbiodinium</taxon>
    </lineage>
</organism>
<dbReference type="Gene3D" id="3.10.50.40">
    <property type="match status" value="1"/>
</dbReference>
<evidence type="ECO:0000256" key="1">
    <source>
        <dbReference type="PROSITE-ProRule" id="PRU00277"/>
    </source>
</evidence>
<gene>
    <name evidence="4" type="primary">FKBP16-1</name>
    <name evidence="4" type="ORF">SPIL2461_LOCUS2365</name>
</gene>